<proteinExistence type="predicted"/>
<dbReference type="AlphaFoldDB" id="A0A419EWM8"/>
<feature type="chain" id="PRO_5019165345" evidence="1">
    <location>
        <begin position="27"/>
        <end position="259"/>
    </location>
</feature>
<evidence type="ECO:0000313" key="2">
    <source>
        <dbReference type="EMBL" id="RJP69024.1"/>
    </source>
</evidence>
<evidence type="ECO:0000313" key="3">
    <source>
        <dbReference type="Proteomes" id="UP000285961"/>
    </source>
</evidence>
<feature type="signal peptide" evidence="1">
    <location>
        <begin position="1"/>
        <end position="26"/>
    </location>
</feature>
<dbReference type="EMBL" id="QZKI01000087">
    <property type="protein sequence ID" value="RJP69024.1"/>
    <property type="molecule type" value="Genomic_DNA"/>
</dbReference>
<dbReference type="Proteomes" id="UP000285961">
    <property type="component" value="Unassembled WGS sequence"/>
</dbReference>
<organism evidence="2 3">
    <name type="scientific">Candidatus Abyssobacteria bacterium SURF_17</name>
    <dbReference type="NCBI Taxonomy" id="2093361"/>
    <lineage>
        <taxon>Bacteria</taxon>
        <taxon>Pseudomonadati</taxon>
        <taxon>Candidatus Hydrogenedentota</taxon>
        <taxon>Candidatus Abyssobacteria</taxon>
    </lineage>
</organism>
<reference evidence="2 3" key="1">
    <citation type="journal article" date="2017" name="ISME J.">
        <title>Energy and carbon metabolisms in a deep terrestrial subsurface fluid microbial community.</title>
        <authorList>
            <person name="Momper L."/>
            <person name="Jungbluth S.P."/>
            <person name="Lee M.D."/>
            <person name="Amend J.P."/>
        </authorList>
    </citation>
    <scope>NUCLEOTIDE SEQUENCE [LARGE SCALE GENOMIC DNA]</scope>
    <source>
        <strain evidence="2">SURF_17</strain>
    </source>
</reference>
<evidence type="ECO:0000256" key="1">
    <source>
        <dbReference type="SAM" id="SignalP"/>
    </source>
</evidence>
<sequence length="259" mass="27259">MMKTRTIVCILAFLVFSTICSETAVAIPTEVTVRVISKGGKFVGTSMGGASVIVKDLSTGEILARGITQGSTGNTELIMDKPRTPGDTISDETSAKFTATIDIDEPTHAEISAYGPLAQKQSANAVSITQWLIPGRHITAGDAIVLELPGFVVDILAPPAHVTLGGAPQIVKIRANVMMMCGCPLTPGGIWDSAKLEIKAVVKKDGKPAGAIDMKYAGEPSQFEAEYAVSEAGTYEVTVYAFDATNGNTGLDKTTFMMR</sequence>
<gene>
    <name evidence="2" type="ORF">C4532_11770</name>
</gene>
<accession>A0A419EWM8</accession>
<keyword evidence="1" id="KW-0732">Signal</keyword>
<name>A0A419EWM8_9BACT</name>
<protein>
    <submittedName>
        <fullName evidence="2">Uncharacterized protein</fullName>
    </submittedName>
</protein>
<comment type="caution">
    <text evidence="2">The sequence shown here is derived from an EMBL/GenBank/DDBJ whole genome shotgun (WGS) entry which is preliminary data.</text>
</comment>